<reference evidence="13 14" key="1">
    <citation type="submission" date="2022-03" db="EMBL/GenBank/DDBJ databases">
        <title>Genome data of Colletotrichum spp.</title>
        <authorList>
            <person name="Utami Y.D."/>
            <person name="Hiruma K."/>
        </authorList>
    </citation>
    <scope>NUCLEOTIDE SEQUENCE [LARGE SCALE GENOMIC DNA]</scope>
    <source>
        <strain evidence="13 14">MAFF 239500</strain>
    </source>
</reference>
<name>A0AA37PB61_9PEZI</name>
<feature type="repeat" description="TPR" evidence="10">
    <location>
        <begin position="340"/>
        <end position="373"/>
    </location>
</feature>
<feature type="repeat" description="TPR" evidence="10">
    <location>
        <begin position="476"/>
        <end position="509"/>
    </location>
</feature>
<dbReference type="EMBL" id="BQXU01000027">
    <property type="protein sequence ID" value="GKT48987.1"/>
    <property type="molecule type" value="Genomic_DNA"/>
</dbReference>
<evidence type="ECO:0000256" key="1">
    <source>
        <dbReference type="ARBA" id="ARBA00004572"/>
    </source>
</evidence>
<dbReference type="InterPro" id="IPR019734">
    <property type="entry name" value="TPR_rpt"/>
</dbReference>
<evidence type="ECO:0000256" key="7">
    <source>
        <dbReference type="ARBA" id="ARBA00023128"/>
    </source>
</evidence>
<comment type="caution">
    <text evidence="13">The sequence shown here is derived from an EMBL/GenBank/DDBJ whole genome shotgun (WGS) entry which is preliminary data.</text>
</comment>
<keyword evidence="13" id="KW-0675">Receptor</keyword>
<evidence type="ECO:0000256" key="6">
    <source>
        <dbReference type="ARBA" id="ARBA00022989"/>
    </source>
</evidence>
<keyword evidence="14" id="KW-1185">Reference proteome</keyword>
<gene>
    <name evidence="13" type="ORF">ColSpa_09168</name>
</gene>
<feature type="compositionally biased region" description="Basic and acidic residues" evidence="11">
    <location>
        <begin position="81"/>
        <end position="92"/>
    </location>
</feature>
<keyword evidence="8 12" id="KW-0472">Membrane</keyword>
<accession>A0AA37PB61</accession>
<dbReference type="GO" id="GO:0045039">
    <property type="term" value="P:protein insertion into mitochondrial inner membrane"/>
    <property type="evidence" value="ECO:0007669"/>
    <property type="project" value="TreeGrafter"/>
</dbReference>
<dbReference type="Pfam" id="PF13432">
    <property type="entry name" value="TPR_16"/>
    <property type="match status" value="2"/>
</dbReference>
<evidence type="ECO:0000256" key="5">
    <source>
        <dbReference type="ARBA" id="ARBA00022803"/>
    </source>
</evidence>
<feature type="transmembrane region" description="Helical" evidence="12">
    <location>
        <begin position="39"/>
        <end position="60"/>
    </location>
</feature>
<proteinExistence type="inferred from homology"/>
<keyword evidence="6 12" id="KW-1133">Transmembrane helix</keyword>
<dbReference type="GeneID" id="73329970"/>
<dbReference type="GO" id="GO:0030150">
    <property type="term" value="P:protein import into mitochondrial matrix"/>
    <property type="evidence" value="ECO:0007669"/>
    <property type="project" value="TreeGrafter"/>
</dbReference>
<dbReference type="GO" id="GO:0015450">
    <property type="term" value="F:protein-transporting ATPase activity"/>
    <property type="evidence" value="ECO:0007669"/>
    <property type="project" value="InterPro"/>
</dbReference>
<organism evidence="13 14">
    <name type="scientific">Colletotrichum spaethianum</name>
    <dbReference type="NCBI Taxonomy" id="700344"/>
    <lineage>
        <taxon>Eukaryota</taxon>
        <taxon>Fungi</taxon>
        <taxon>Dikarya</taxon>
        <taxon>Ascomycota</taxon>
        <taxon>Pezizomycotina</taxon>
        <taxon>Sordariomycetes</taxon>
        <taxon>Hypocreomycetidae</taxon>
        <taxon>Glomerellales</taxon>
        <taxon>Glomerellaceae</taxon>
        <taxon>Colletotrichum</taxon>
        <taxon>Colletotrichum spaethianum species complex</taxon>
    </lineage>
</organism>
<evidence type="ECO:0000256" key="9">
    <source>
        <dbReference type="ARBA" id="ARBA00038030"/>
    </source>
</evidence>
<feature type="repeat" description="TPR" evidence="10">
    <location>
        <begin position="374"/>
        <end position="407"/>
    </location>
</feature>
<evidence type="ECO:0000256" key="8">
    <source>
        <dbReference type="ARBA" id="ARBA00023136"/>
    </source>
</evidence>
<comment type="subcellular location">
    <subcellularLocation>
        <location evidence="1">Mitochondrion outer membrane</location>
        <topology evidence="1">Single-pass membrane protein</topology>
    </subcellularLocation>
</comment>
<dbReference type="GO" id="GO:0005741">
    <property type="term" value="C:mitochondrial outer membrane"/>
    <property type="evidence" value="ECO:0007669"/>
    <property type="project" value="UniProtKB-SubCell"/>
</dbReference>
<dbReference type="AlphaFoldDB" id="A0AA37PB61"/>
<dbReference type="InterPro" id="IPR005687">
    <property type="entry name" value="Tom70"/>
</dbReference>
<dbReference type="SUPFAM" id="SSF48452">
    <property type="entry name" value="TPR-like"/>
    <property type="match status" value="2"/>
</dbReference>
<protein>
    <submittedName>
        <fullName evidence="13">Mitochondrial import receptor subunit tom70</fullName>
    </submittedName>
</protein>
<evidence type="ECO:0000313" key="14">
    <source>
        <dbReference type="Proteomes" id="UP001055115"/>
    </source>
</evidence>
<feature type="region of interest" description="Disordered" evidence="11">
    <location>
        <begin position="65"/>
        <end position="110"/>
    </location>
</feature>
<evidence type="ECO:0000256" key="12">
    <source>
        <dbReference type="SAM" id="Phobius"/>
    </source>
</evidence>
<dbReference type="PANTHER" id="PTHR46208:SF1">
    <property type="entry name" value="MITOCHONDRIAL IMPORT RECEPTOR SUBUNIT TOM70"/>
    <property type="match status" value="1"/>
</dbReference>
<evidence type="ECO:0000313" key="13">
    <source>
        <dbReference type="EMBL" id="GKT48987.1"/>
    </source>
</evidence>
<dbReference type="GO" id="GO:0030943">
    <property type="term" value="F:mitochondrion targeting sequence binding"/>
    <property type="evidence" value="ECO:0007669"/>
    <property type="project" value="TreeGrafter"/>
</dbReference>
<dbReference type="PROSITE" id="PS50005">
    <property type="entry name" value="TPR"/>
    <property type="match status" value="6"/>
</dbReference>
<dbReference type="NCBIfam" id="TIGR00990">
    <property type="entry name" value="3a0801s09"/>
    <property type="match status" value="1"/>
</dbReference>
<evidence type="ECO:0000256" key="4">
    <source>
        <dbReference type="ARBA" id="ARBA00022787"/>
    </source>
</evidence>
<keyword evidence="2 12" id="KW-0812">Transmembrane</keyword>
<evidence type="ECO:0000256" key="11">
    <source>
        <dbReference type="SAM" id="MobiDB-lite"/>
    </source>
</evidence>
<dbReference type="Gene3D" id="1.25.40.10">
    <property type="entry name" value="Tetratricopeptide repeat domain"/>
    <property type="match status" value="2"/>
</dbReference>
<evidence type="ECO:0000256" key="2">
    <source>
        <dbReference type="ARBA" id="ARBA00022692"/>
    </source>
</evidence>
<sequence length="624" mass="69268">MSNPLPSVPPMASPPTVIPVDSSSGLWDRITTWASDNKAIVYTAAGVAVVATGAGVIYFLNSDSKKDSTPKLSKKERRKRKEAERKAAEAEKQPTPAEAAAPTQPKAAAVETVDELPEIDENTVASFTVEQREQYAAKLKDVGNQAYGSKDYNKAIDLYSKAILCKANPIFYSNRAACYNALGNWDKVVEDTTAAINLDPEYVKALNRRANAYEHLKMYGEALLDFTASCIIDSFKNESSAQSVERLLKKFAEQKAQEMMANRPNKLPSHTFVGNYLQSFRVKPRPAGLEDSVVLSEDTGKGQLQLGLRALDKKTGDGYEEARAAFEKSLELGDLGEFEALAYNLRGTFSCLLGKHDDAMADLSKSIELDPSMTQSYIKRASMNLELGAPEKAAEDFEKAMEQNSEDPDIYYHRAQLHFIKGEFSDAAKDYQKSIDLDRDFIFSHIQLGVTQYKMGSIASSMSTFRRCIKNFKEVPDVYNYYGELLLDQGNFQEAIEKFDSAIDMESKTKPMAMNVLPLINKALTLFQWKQDFSEAEKLCQKALIIDPECDIAVATMAQLLLQQGKVTEALKYFERAAELARTEGEIVNALSYAEATRTQLQVQEKYPKLAAKLQGIGPGGMPR</sequence>
<feature type="compositionally biased region" description="Low complexity" evidence="11">
    <location>
        <begin position="93"/>
        <end position="109"/>
    </location>
</feature>
<dbReference type="RefSeq" id="XP_049131337.1">
    <property type="nucleotide sequence ID" value="XM_049275380.1"/>
</dbReference>
<dbReference type="Pfam" id="PF14559">
    <property type="entry name" value="TPR_19"/>
    <property type="match status" value="1"/>
</dbReference>
<evidence type="ECO:0000256" key="10">
    <source>
        <dbReference type="PROSITE-ProRule" id="PRU00339"/>
    </source>
</evidence>
<keyword evidence="4" id="KW-1000">Mitochondrion outer membrane</keyword>
<feature type="repeat" description="TPR" evidence="10">
    <location>
        <begin position="169"/>
        <end position="202"/>
    </location>
</feature>
<feature type="repeat" description="TPR" evidence="10">
    <location>
        <begin position="408"/>
        <end position="441"/>
    </location>
</feature>
<evidence type="ECO:0000256" key="3">
    <source>
        <dbReference type="ARBA" id="ARBA00022737"/>
    </source>
</evidence>
<feature type="repeat" description="TPR" evidence="10">
    <location>
        <begin position="551"/>
        <end position="584"/>
    </location>
</feature>
<dbReference type="InterPro" id="IPR011990">
    <property type="entry name" value="TPR-like_helical_dom_sf"/>
</dbReference>
<keyword evidence="3" id="KW-0677">Repeat</keyword>
<comment type="similarity">
    <text evidence="9">Belongs to the Tom70 family.</text>
</comment>
<dbReference type="Proteomes" id="UP001055115">
    <property type="component" value="Unassembled WGS sequence"/>
</dbReference>
<dbReference type="GO" id="GO:0006886">
    <property type="term" value="P:intracellular protein transport"/>
    <property type="evidence" value="ECO:0007669"/>
    <property type="project" value="InterPro"/>
</dbReference>
<keyword evidence="7" id="KW-0496">Mitochondrion</keyword>
<dbReference type="PANTHER" id="PTHR46208">
    <property type="entry name" value="MITOCHONDRIAL IMPORT RECEPTOR SUBUNIT TOM70"/>
    <property type="match status" value="1"/>
</dbReference>
<dbReference type="SMART" id="SM00028">
    <property type="entry name" value="TPR"/>
    <property type="match status" value="10"/>
</dbReference>
<keyword evidence="5 10" id="KW-0802">TPR repeat</keyword>